<name>A0AAN7NQC8_MYCAM</name>
<dbReference type="EMBL" id="JAUNZN010000001">
    <property type="protein sequence ID" value="KAK4830130.1"/>
    <property type="molecule type" value="Genomic_DNA"/>
</dbReference>
<reference evidence="1 2" key="1">
    <citation type="journal article" date="2023" name="J. Hered.">
        <title>Chromosome-level genome of the wood stork (Mycteria americana) provides insight into avian chromosome evolution.</title>
        <authorList>
            <person name="Flamio R. Jr."/>
            <person name="Ramstad K.M."/>
        </authorList>
    </citation>
    <scope>NUCLEOTIDE SEQUENCE [LARGE SCALE GENOMIC DNA]</scope>
    <source>
        <strain evidence="1">JAX WOST 10</strain>
    </source>
</reference>
<keyword evidence="2" id="KW-1185">Reference proteome</keyword>
<evidence type="ECO:0000313" key="2">
    <source>
        <dbReference type="Proteomes" id="UP001333110"/>
    </source>
</evidence>
<sequence>MIRGLEHLSSEESLRELGLFSLKKRRFQGDLIAACQYLKEAYKKAGEGTFYKGISCGCRIPGIVQGQAGWGFEQPALVEVNDCTTSEGKKNLFGGNRHKLHWMKFHPDIRKKFFTIFKCSANTKELHYSTTKMVRGMEYLPCEDRLRELGLLRLENRRLQGDLIAAFQYLKGAYKKDEDRLFNSVVIGQGVMVLN</sequence>
<accession>A0AAN7NQC8</accession>
<proteinExistence type="predicted"/>
<dbReference type="Proteomes" id="UP001333110">
    <property type="component" value="Unassembled WGS sequence"/>
</dbReference>
<organism evidence="1 2">
    <name type="scientific">Mycteria americana</name>
    <name type="common">Wood stork</name>
    <dbReference type="NCBI Taxonomy" id="33587"/>
    <lineage>
        <taxon>Eukaryota</taxon>
        <taxon>Metazoa</taxon>
        <taxon>Chordata</taxon>
        <taxon>Craniata</taxon>
        <taxon>Vertebrata</taxon>
        <taxon>Euteleostomi</taxon>
        <taxon>Archelosauria</taxon>
        <taxon>Archosauria</taxon>
        <taxon>Dinosauria</taxon>
        <taxon>Saurischia</taxon>
        <taxon>Theropoda</taxon>
        <taxon>Coelurosauria</taxon>
        <taxon>Aves</taxon>
        <taxon>Neognathae</taxon>
        <taxon>Neoaves</taxon>
        <taxon>Aequornithes</taxon>
        <taxon>Ciconiiformes</taxon>
        <taxon>Ciconiidae</taxon>
        <taxon>Mycteria</taxon>
    </lineage>
</organism>
<evidence type="ECO:0000313" key="1">
    <source>
        <dbReference type="EMBL" id="KAK4830130.1"/>
    </source>
</evidence>
<gene>
    <name evidence="1" type="ORF">QYF61_008557</name>
</gene>
<dbReference type="AlphaFoldDB" id="A0AAN7NQC8"/>
<protein>
    <submittedName>
        <fullName evidence="1">Uncharacterized protein</fullName>
    </submittedName>
</protein>
<comment type="caution">
    <text evidence="1">The sequence shown here is derived from an EMBL/GenBank/DDBJ whole genome shotgun (WGS) entry which is preliminary data.</text>
</comment>